<reference evidence="1 2" key="1">
    <citation type="submission" date="2019-03" db="EMBL/GenBank/DDBJ databases">
        <title>Metabolic potential of uncultured bacteria and archaea associated with petroleum seepage in deep-sea sediments.</title>
        <authorList>
            <person name="Dong X."/>
            <person name="Hubert C."/>
        </authorList>
    </citation>
    <scope>NUCLEOTIDE SEQUENCE [LARGE SCALE GENOMIC DNA]</scope>
    <source>
        <strain evidence="1">E29_bin36</strain>
    </source>
</reference>
<name>A0A523XM53_UNCT6</name>
<evidence type="ECO:0000313" key="1">
    <source>
        <dbReference type="EMBL" id="TET80383.1"/>
    </source>
</evidence>
<dbReference type="Proteomes" id="UP000315534">
    <property type="component" value="Unassembled WGS sequence"/>
</dbReference>
<evidence type="ECO:0000313" key="2">
    <source>
        <dbReference type="Proteomes" id="UP000315534"/>
    </source>
</evidence>
<proteinExistence type="predicted"/>
<organism evidence="1 2">
    <name type="scientific">candidate division TA06 bacterium</name>
    <dbReference type="NCBI Taxonomy" id="2250710"/>
    <lineage>
        <taxon>Bacteria</taxon>
        <taxon>Bacteria division TA06</taxon>
    </lineage>
</organism>
<comment type="caution">
    <text evidence="1">The sequence shown here is derived from an EMBL/GenBank/DDBJ whole genome shotgun (WGS) entry which is preliminary data.</text>
</comment>
<accession>A0A523XM53</accession>
<dbReference type="EMBL" id="SOIP01000337">
    <property type="protein sequence ID" value="TET80383.1"/>
    <property type="molecule type" value="Genomic_DNA"/>
</dbReference>
<protein>
    <submittedName>
        <fullName evidence="1">Uncharacterized protein</fullName>
    </submittedName>
</protein>
<sequence>MTKGADIKEVVDRINASFGIDWNAEAAHIAQHVANDLLNLEFDFRSIPVKVVTYYPFCDCGEPVLLEKVLMCKEITIYGYGYMETCYECAVISSD</sequence>
<dbReference type="AlphaFoldDB" id="A0A523XM53"/>
<gene>
    <name evidence="1" type="ORF">E3J38_05640</name>
</gene>